<proteinExistence type="predicted"/>
<keyword evidence="1 6" id="KW-0489">Methyltransferase</keyword>
<dbReference type="PANTHER" id="PTHR43712:SF2">
    <property type="entry name" value="O-METHYLTRANSFERASE CICE"/>
    <property type="match status" value="1"/>
</dbReference>
<evidence type="ECO:0000256" key="1">
    <source>
        <dbReference type="ARBA" id="ARBA00022603"/>
    </source>
</evidence>
<feature type="domain" description="O-methyltransferase C-terminal" evidence="4">
    <location>
        <begin position="150"/>
        <end position="305"/>
    </location>
</feature>
<dbReference type="InterPro" id="IPR036390">
    <property type="entry name" value="WH_DNA-bd_sf"/>
</dbReference>
<organism evidence="6 7">
    <name type="scientific">Anaeroselena agilis</name>
    <dbReference type="NCBI Taxonomy" id="3063788"/>
    <lineage>
        <taxon>Bacteria</taxon>
        <taxon>Bacillati</taxon>
        <taxon>Bacillota</taxon>
        <taxon>Negativicutes</taxon>
        <taxon>Acetonemataceae</taxon>
        <taxon>Anaeroselena</taxon>
    </lineage>
</organism>
<comment type="caution">
    <text evidence="6">The sequence shown here is derived from an EMBL/GenBank/DDBJ whole genome shotgun (WGS) entry which is preliminary data.</text>
</comment>
<dbReference type="InterPro" id="IPR016461">
    <property type="entry name" value="COMT-like"/>
</dbReference>
<dbReference type="Pfam" id="PF08100">
    <property type="entry name" value="Dimerisation"/>
    <property type="match status" value="1"/>
</dbReference>
<accession>A0ABU3NVB3</accession>
<keyword evidence="2" id="KW-0808">Transferase</keyword>
<dbReference type="CDD" id="cd02440">
    <property type="entry name" value="AdoMet_MTases"/>
    <property type="match status" value="1"/>
</dbReference>
<dbReference type="InterPro" id="IPR036388">
    <property type="entry name" value="WH-like_DNA-bd_sf"/>
</dbReference>
<gene>
    <name evidence="6" type="ORF">Q4T40_00700</name>
</gene>
<dbReference type="EMBL" id="JAUOZS010000001">
    <property type="protein sequence ID" value="MDT8899766.1"/>
    <property type="molecule type" value="Genomic_DNA"/>
</dbReference>
<dbReference type="Proteomes" id="UP001254848">
    <property type="component" value="Unassembled WGS sequence"/>
</dbReference>
<keyword evidence="3" id="KW-0949">S-adenosyl-L-methionine</keyword>
<reference evidence="6 7" key="1">
    <citation type="submission" date="2023-07" db="EMBL/GenBank/DDBJ databases">
        <title>The novel representative of Negativicutes class, Anaeroselena agilis gen. nov. sp. nov.</title>
        <authorList>
            <person name="Prokofeva M.I."/>
            <person name="Elcheninov A.G."/>
            <person name="Klyukina A."/>
            <person name="Kublanov I.V."/>
            <person name="Frolov E.N."/>
            <person name="Podosokorskaya O.A."/>
        </authorList>
    </citation>
    <scope>NUCLEOTIDE SEQUENCE [LARGE SCALE GENOMIC DNA]</scope>
    <source>
        <strain evidence="6 7">4137-cl</strain>
    </source>
</reference>
<dbReference type="RefSeq" id="WP_413778334.1">
    <property type="nucleotide sequence ID" value="NZ_JAUOZS010000001.1"/>
</dbReference>
<sequence length="330" mass="36209">MQRSQTLYQPLEVDPAPLTALSLNRQIYEAVCVALKLGLFKHLQSARTPGEVAGALNLNQDVAHYLLKLLVHADCIAESGGRFAATPLANAYLREDSPLYLGHEFSLDCEYGAKLLTVLSPQSPKATPEPEWTKERLRQIGVFGLMGSIQSTVEAVDLGAARRLLDLGGGHGFYSIAFAQKYPQLEITLFDLPHVAAYAETFIREYALERRISTRGGDFLTDNIGESYDAVLCANVLHSTKRDFLLAKIRQALNPGGQIIVKTRIGDVADNLENAATKLLWQIKGGKELFTFAEWRHFLAAHGFREARLAGLSGIYATITAQTGGTDGHR</sequence>
<evidence type="ECO:0000259" key="4">
    <source>
        <dbReference type="Pfam" id="PF00891"/>
    </source>
</evidence>
<dbReference type="GO" id="GO:0008168">
    <property type="term" value="F:methyltransferase activity"/>
    <property type="evidence" value="ECO:0007669"/>
    <property type="project" value="UniProtKB-KW"/>
</dbReference>
<evidence type="ECO:0000256" key="3">
    <source>
        <dbReference type="ARBA" id="ARBA00022691"/>
    </source>
</evidence>
<dbReference type="PROSITE" id="PS51683">
    <property type="entry name" value="SAM_OMT_II"/>
    <property type="match status" value="1"/>
</dbReference>
<dbReference type="InterPro" id="IPR012967">
    <property type="entry name" value="COMT_dimerisation"/>
</dbReference>
<evidence type="ECO:0000313" key="6">
    <source>
        <dbReference type="EMBL" id="MDT8899766.1"/>
    </source>
</evidence>
<dbReference type="SUPFAM" id="SSF46785">
    <property type="entry name" value="Winged helix' DNA-binding domain"/>
    <property type="match status" value="1"/>
</dbReference>
<keyword evidence="7" id="KW-1185">Reference proteome</keyword>
<dbReference type="PANTHER" id="PTHR43712">
    <property type="entry name" value="PUTATIVE (AFU_ORTHOLOGUE AFUA_4G14580)-RELATED"/>
    <property type="match status" value="1"/>
</dbReference>
<dbReference type="GO" id="GO:0032259">
    <property type="term" value="P:methylation"/>
    <property type="evidence" value="ECO:0007669"/>
    <property type="project" value="UniProtKB-KW"/>
</dbReference>
<evidence type="ECO:0000259" key="5">
    <source>
        <dbReference type="Pfam" id="PF08100"/>
    </source>
</evidence>
<name>A0ABU3NVB3_9FIRM</name>
<dbReference type="Gene3D" id="1.10.10.10">
    <property type="entry name" value="Winged helix-like DNA-binding domain superfamily/Winged helix DNA-binding domain"/>
    <property type="match status" value="1"/>
</dbReference>
<dbReference type="Gene3D" id="3.40.50.150">
    <property type="entry name" value="Vaccinia Virus protein VP39"/>
    <property type="match status" value="1"/>
</dbReference>
<dbReference type="SUPFAM" id="SSF53335">
    <property type="entry name" value="S-adenosyl-L-methionine-dependent methyltransferases"/>
    <property type="match status" value="1"/>
</dbReference>
<dbReference type="InterPro" id="IPR029063">
    <property type="entry name" value="SAM-dependent_MTases_sf"/>
</dbReference>
<dbReference type="InterPro" id="IPR001077">
    <property type="entry name" value="COMT_C"/>
</dbReference>
<evidence type="ECO:0000313" key="7">
    <source>
        <dbReference type="Proteomes" id="UP001254848"/>
    </source>
</evidence>
<evidence type="ECO:0000256" key="2">
    <source>
        <dbReference type="ARBA" id="ARBA00022679"/>
    </source>
</evidence>
<feature type="domain" description="O-methyltransferase dimerisation" evidence="5">
    <location>
        <begin position="29"/>
        <end position="94"/>
    </location>
</feature>
<protein>
    <submittedName>
        <fullName evidence="6">Methyltransferase</fullName>
    </submittedName>
</protein>
<dbReference type="Pfam" id="PF00891">
    <property type="entry name" value="Methyltransf_2"/>
    <property type="match status" value="1"/>
</dbReference>